<dbReference type="EMBL" id="EF157668">
    <property type="protein sequence ID" value="ABM53532.1"/>
    <property type="molecule type" value="Genomic_DNA"/>
</dbReference>
<feature type="region of interest" description="Disordered" evidence="1">
    <location>
        <begin position="89"/>
        <end position="114"/>
    </location>
</feature>
<name>B1N6I6_9BACT</name>
<keyword evidence="2" id="KW-1133">Transmembrane helix</keyword>
<proteinExistence type="predicted"/>
<feature type="transmembrane region" description="Helical" evidence="2">
    <location>
        <begin position="29"/>
        <end position="48"/>
    </location>
</feature>
<sequence length="114" mass="11992">MDADGSFRKTSSSRGQDEDVRVGWRMAGLAWRFTTEVIAGAVLGWFLGSWLGDANMGALVGTGIGLAVAMYSLMRGALKLNASLDRLGGVRSNTKGTSKDFGFPSDRGRGGDAT</sequence>
<evidence type="ECO:0000313" key="3">
    <source>
        <dbReference type="EMBL" id="ABM53532.1"/>
    </source>
</evidence>
<evidence type="ECO:0000256" key="2">
    <source>
        <dbReference type="SAM" id="Phobius"/>
    </source>
</evidence>
<feature type="transmembrane region" description="Helical" evidence="2">
    <location>
        <begin position="54"/>
        <end position="74"/>
    </location>
</feature>
<reference evidence="3" key="1">
    <citation type="journal article" date="2008" name="FEMS Microbiol. Ecol.">
        <title>Metagenomic analysis of a freshwater toxic cyanobacteria bloom.</title>
        <authorList>
            <person name="Pope P.B."/>
            <person name="Patel B.K."/>
        </authorList>
    </citation>
    <scope>NUCLEOTIDE SEQUENCE</scope>
</reference>
<keyword evidence="2" id="KW-0472">Membrane</keyword>
<organism evidence="3">
    <name type="scientific">uncultured bacterium CBNPD1 BAC clone 543</name>
    <dbReference type="NCBI Taxonomy" id="417308"/>
    <lineage>
        <taxon>Bacteria</taxon>
        <taxon>environmental samples</taxon>
    </lineage>
</organism>
<accession>B1N6I6</accession>
<protein>
    <submittedName>
        <fullName evidence="3">Putative ATP synthase FO</fullName>
    </submittedName>
</protein>
<keyword evidence="2" id="KW-0812">Transmembrane</keyword>
<dbReference type="AlphaFoldDB" id="B1N6I6"/>
<evidence type="ECO:0000256" key="1">
    <source>
        <dbReference type="SAM" id="MobiDB-lite"/>
    </source>
</evidence>